<reference evidence="2 3" key="1">
    <citation type="journal article" date="2020" name="Nature">
        <title>Bacterial chemolithoautotrophy via manganese oxidation.</title>
        <authorList>
            <person name="Yu H."/>
            <person name="Leadbetter J.R."/>
        </authorList>
    </citation>
    <scope>NUCLEOTIDE SEQUENCE [LARGE SCALE GENOMIC DNA]</scope>
    <source>
        <strain evidence="2 3">RBP-1</strain>
    </source>
</reference>
<keyword evidence="1" id="KW-0812">Transmembrane</keyword>
<accession>A0A7X6DJ45</accession>
<dbReference type="AlphaFoldDB" id="A0A7X6DJ45"/>
<evidence type="ECO:0000313" key="2">
    <source>
        <dbReference type="EMBL" id="NKE67983.1"/>
    </source>
</evidence>
<dbReference type="EMBL" id="VTOX01000008">
    <property type="protein sequence ID" value="NKE67983.1"/>
    <property type="molecule type" value="Genomic_DNA"/>
</dbReference>
<sequence length="65" mass="7218">MITLLCVAALALAAVFFAPSVLGGATHVEWVLAALAVTVVVARWRFVARRRQRQKLQELRDSALW</sequence>
<organism evidence="2 3">
    <name type="scientific">Ramlibacter lithotrophicus</name>
    <dbReference type="NCBI Taxonomy" id="2606681"/>
    <lineage>
        <taxon>Bacteria</taxon>
        <taxon>Pseudomonadati</taxon>
        <taxon>Pseudomonadota</taxon>
        <taxon>Betaproteobacteria</taxon>
        <taxon>Burkholderiales</taxon>
        <taxon>Comamonadaceae</taxon>
        <taxon>Ramlibacter</taxon>
    </lineage>
</organism>
<keyword evidence="1" id="KW-0472">Membrane</keyword>
<evidence type="ECO:0000313" key="3">
    <source>
        <dbReference type="Proteomes" id="UP000521868"/>
    </source>
</evidence>
<feature type="transmembrane region" description="Helical" evidence="1">
    <location>
        <begin position="27"/>
        <end position="46"/>
    </location>
</feature>
<dbReference type="RefSeq" id="WP_168109112.1">
    <property type="nucleotide sequence ID" value="NZ_VTOX01000008.1"/>
</dbReference>
<dbReference type="Proteomes" id="UP000521868">
    <property type="component" value="Unassembled WGS sequence"/>
</dbReference>
<evidence type="ECO:0000256" key="1">
    <source>
        <dbReference type="SAM" id="Phobius"/>
    </source>
</evidence>
<name>A0A7X6DJ45_9BURK</name>
<keyword evidence="1" id="KW-1133">Transmembrane helix</keyword>
<gene>
    <name evidence="2" type="ORF">RAMLITH_19350</name>
</gene>
<protein>
    <submittedName>
        <fullName evidence="2">Uncharacterized protein</fullName>
    </submittedName>
</protein>
<proteinExistence type="predicted"/>
<keyword evidence="3" id="KW-1185">Reference proteome</keyword>
<comment type="caution">
    <text evidence="2">The sequence shown here is derived from an EMBL/GenBank/DDBJ whole genome shotgun (WGS) entry which is preliminary data.</text>
</comment>